<reference evidence="1 2" key="1">
    <citation type="submission" date="2021-06" db="EMBL/GenBank/DDBJ databases">
        <title>Caerostris extrusa draft genome.</title>
        <authorList>
            <person name="Kono N."/>
            <person name="Arakawa K."/>
        </authorList>
    </citation>
    <scope>NUCLEOTIDE SEQUENCE [LARGE SCALE GENOMIC DNA]</scope>
</reference>
<accession>A0AAV4WDY5</accession>
<dbReference type="Proteomes" id="UP001054945">
    <property type="component" value="Unassembled WGS sequence"/>
</dbReference>
<protein>
    <submittedName>
        <fullName evidence="1">Uncharacterized protein</fullName>
    </submittedName>
</protein>
<proteinExistence type="predicted"/>
<comment type="caution">
    <text evidence="1">The sequence shown here is derived from an EMBL/GenBank/DDBJ whole genome shotgun (WGS) entry which is preliminary data.</text>
</comment>
<sequence length="162" mass="18524">MVYTHLWFYTQHGHIKPCPCPRINICPYIKWSGKFVDLNFFSCEIEEVEDSADFQMSLLEIPSIYFPSSPMQDEFGIGELNGDLTMKQTQRRFIGDIFGTADGRDSSDNWSELPSGSNDRYLNSIQCLGFPGIRTLHNTQSAIWQDSDTCCELAFYGILTHD</sequence>
<organism evidence="1 2">
    <name type="scientific">Caerostris extrusa</name>
    <name type="common">Bark spider</name>
    <name type="synonym">Caerostris bankana</name>
    <dbReference type="NCBI Taxonomy" id="172846"/>
    <lineage>
        <taxon>Eukaryota</taxon>
        <taxon>Metazoa</taxon>
        <taxon>Ecdysozoa</taxon>
        <taxon>Arthropoda</taxon>
        <taxon>Chelicerata</taxon>
        <taxon>Arachnida</taxon>
        <taxon>Araneae</taxon>
        <taxon>Araneomorphae</taxon>
        <taxon>Entelegynae</taxon>
        <taxon>Araneoidea</taxon>
        <taxon>Araneidae</taxon>
        <taxon>Caerostris</taxon>
    </lineage>
</organism>
<evidence type="ECO:0000313" key="1">
    <source>
        <dbReference type="EMBL" id="GIY80029.1"/>
    </source>
</evidence>
<keyword evidence="2" id="KW-1185">Reference proteome</keyword>
<gene>
    <name evidence="1" type="ORF">CEXT_702971</name>
</gene>
<dbReference type="EMBL" id="BPLR01015954">
    <property type="protein sequence ID" value="GIY80029.1"/>
    <property type="molecule type" value="Genomic_DNA"/>
</dbReference>
<evidence type="ECO:0000313" key="2">
    <source>
        <dbReference type="Proteomes" id="UP001054945"/>
    </source>
</evidence>
<dbReference type="AlphaFoldDB" id="A0AAV4WDY5"/>
<name>A0AAV4WDY5_CAEEX</name>